<reference evidence="3 4" key="1">
    <citation type="submission" date="2019-03" db="EMBL/GenBank/DDBJ databases">
        <title>Draft genome sequences of novel Actinobacteria.</title>
        <authorList>
            <person name="Sahin N."/>
            <person name="Ay H."/>
            <person name="Saygin H."/>
        </authorList>
    </citation>
    <scope>NUCLEOTIDE SEQUENCE [LARGE SCALE GENOMIC DNA]</scope>
    <source>
        <strain evidence="3 4">H3C3</strain>
    </source>
</reference>
<organism evidence="3 4">
    <name type="scientific">Actinomadura rubrisoli</name>
    <dbReference type="NCBI Taxonomy" id="2530368"/>
    <lineage>
        <taxon>Bacteria</taxon>
        <taxon>Bacillati</taxon>
        <taxon>Actinomycetota</taxon>
        <taxon>Actinomycetes</taxon>
        <taxon>Streptosporangiales</taxon>
        <taxon>Thermomonosporaceae</taxon>
        <taxon>Actinomadura</taxon>
    </lineage>
</organism>
<feature type="region of interest" description="Disordered" evidence="1">
    <location>
        <begin position="1"/>
        <end position="55"/>
    </location>
</feature>
<dbReference type="SUPFAM" id="SSF51338">
    <property type="entry name" value="Composite domain of metallo-dependent hydrolases"/>
    <property type="match status" value="1"/>
</dbReference>
<dbReference type="Gene3D" id="2.30.40.10">
    <property type="entry name" value="Urease, subunit C, domain 1"/>
    <property type="match status" value="2"/>
</dbReference>
<feature type="domain" description="Amidohydrolase-related" evidence="2">
    <location>
        <begin position="178"/>
        <end position="535"/>
    </location>
</feature>
<accession>A0A4R5CGQ5</accession>
<dbReference type="InterPro" id="IPR006680">
    <property type="entry name" value="Amidohydro-rel"/>
</dbReference>
<dbReference type="Pfam" id="PF01979">
    <property type="entry name" value="Amidohydro_1"/>
    <property type="match status" value="1"/>
</dbReference>
<dbReference type="OrthoDB" id="3514520at2"/>
<gene>
    <name evidence="3" type="ORF">E1298_03165</name>
</gene>
<sequence>MLRRTQQPQRCDRVRSQVRAKQEPDRAASRQARRSDAAIAAAPVEGRRATPDAEGAAINSRREVLGGAAALAGAALAASVAAPARAAGPRRGEGEGEKVYALTHVTVIDATGAPPMRDMTVVVDGTRIAAVGKTGAVTPPAGARVVDLPGKYVIPGLIESHVHSAGPDGVVPPLYALAGVTTVREMRGDALHHRWREEIQGGRLLGPRWIIGGPIVDGRPSLHTHDTGSLIEVGNAREAREAVRRTKRDGADFVKVYSRLNRESYFAIADESRRQGIRFAGHCPDTVTIPEAVRTRHQTFEHMDALMLATSAHEEEIRRGLAAIRVDGSQDSFHRYRDWYKAVHPLEYKAVLGFDPRKARALFESLAADRCGVVPTLTVHRVLEVPENNRETDEWKYLSASMTGWWREVAEVMTGGRTPEETRRIREIFEHKVRLVRSMREAGVRVLAGTDTGDPYVVPGFALHDELGLFAGAGLTAMETLRSATSRPARVFGIADKVGTVEKGKLADLVVLDADPLADIRNTRRIHALVVNGRLIAQDERERLLKKVEEAAKADEAPAKTVAAARGCGCGGKHF</sequence>
<protein>
    <recommendedName>
        <fullName evidence="2">Amidohydrolase-related domain-containing protein</fullName>
    </recommendedName>
</protein>
<keyword evidence="4" id="KW-1185">Reference proteome</keyword>
<feature type="compositionally biased region" description="Basic and acidic residues" evidence="1">
    <location>
        <begin position="10"/>
        <end position="36"/>
    </location>
</feature>
<dbReference type="EMBL" id="SMKU01000006">
    <property type="protein sequence ID" value="TDD96454.1"/>
    <property type="molecule type" value="Genomic_DNA"/>
</dbReference>
<dbReference type="PANTHER" id="PTHR43135:SF3">
    <property type="entry name" value="ALPHA-D-RIBOSE 1-METHYLPHOSPHONATE 5-TRIPHOSPHATE DIPHOSPHATASE"/>
    <property type="match status" value="1"/>
</dbReference>
<dbReference type="Proteomes" id="UP000294513">
    <property type="component" value="Unassembled WGS sequence"/>
</dbReference>
<evidence type="ECO:0000313" key="4">
    <source>
        <dbReference type="Proteomes" id="UP000294513"/>
    </source>
</evidence>
<dbReference type="Gene3D" id="3.20.20.140">
    <property type="entry name" value="Metal-dependent hydrolases"/>
    <property type="match status" value="2"/>
</dbReference>
<dbReference type="InterPro" id="IPR051781">
    <property type="entry name" value="Metallo-dep_Hydrolase"/>
</dbReference>
<dbReference type="InterPro" id="IPR006311">
    <property type="entry name" value="TAT_signal"/>
</dbReference>
<dbReference type="AlphaFoldDB" id="A0A4R5CGQ5"/>
<dbReference type="InterPro" id="IPR032466">
    <property type="entry name" value="Metal_Hydrolase"/>
</dbReference>
<evidence type="ECO:0000259" key="2">
    <source>
        <dbReference type="Pfam" id="PF01979"/>
    </source>
</evidence>
<name>A0A4R5CGQ5_9ACTN</name>
<dbReference type="InterPro" id="IPR011059">
    <property type="entry name" value="Metal-dep_hydrolase_composite"/>
</dbReference>
<dbReference type="PANTHER" id="PTHR43135">
    <property type="entry name" value="ALPHA-D-RIBOSE 1-METHYLPHOSPHONATE 5-TRIPHOSPHATE DIPHOSPHATASE"/>
    <property type="match status" value="1"/>
</dbReference>
<proteinExistence type="predicted"/>
<dbReference type="SUPFAM" id="SSF51556">
    <property type="entry name" value="Metallo-dependent hydrolases"/>
    <property type="match status" value="1"/>
</dbReference>
<comment type="caution">
    <text evidence="3">The sequence shown here is derived from an EMBL/GenBank/DDBJ whole genome shotgun (WGS) entry which is preliminary data.</text>
</comment>
<evidence type="ECO:0000256" key="1">
    <source>
        <dbReference type="SAM" id="MobiDB-lite"/>
    </source>
</evidence>
<dbReference type="GO" id="GO:0016810">
    <property type="term" value="F:hydrolase activity, acting on carbon-nitrogen (but not peptide) bonds"/>
    <property type="evidence" value="ECO:0007669"/>
    <property type="project" value="InterPro"/>
</dbReference>
<dbReference type="PROSITE" id="PS51318">
    <property type="entry name" value="TAT"/>
    <property type="match status" value="1"/>
</dbReference>
<evidence type="ECO:0000313" key="3">
    <source>
        <dbReference type="EMBL" id="TDD96454.1"/>
    </source>
</evidence>